<sequence>MFHSIRPVTSRLRRLAGFPPRDFFRNAEDSWQISPAETIEFRPAYALPGQVERIAGTMFASMADTVEALTRDGAASERATRAWRLRGVDLIDGVLYHGGGEYHLRTRRNRFGLARRPRSETSGALYETWTTNRWFGSWLMDATLAHGLAAAEGPALTTAPEPAPGGHQAAYERLIGMAPQRLPGDVHFRELVLFDDLPNNGGKAARAKALRRRLLDAVPPVPVPGVFLLRGEAGDRRVLANERQLADSLAESRGFLVMDPLQVTVEDLIRACGAARAIVGVEGSHLVHGITVAPEGAAIVPIQPPTRVAATLKQMTDRLDQRFGLLVAEGSDTDFTLARDDLFATLDLFD</sequence>
<keyword evidence="3" id="KW-1185">Reference proteome</keyword>
<proteinExistence type="predicted"/>
<feature type="domain" description="Glycosyltransferase 61 catalytic" evidence="1">
    <location>
        <begin position="152"/>
        <end position="298"/>
    </location>
</feature>
<gene>
    <name evidence="2" type="ORF">MU516_14375</name>
</gene>
<dbReference type="Proteomes" id="UP001320702">
    <property type="component" value="Unassembled WGS sequence"/>
</dbReference>
<evidence type="ECO:0000313" key="3">
    <source>
        <dbReference type="Proteomes" id="UP001320702"/>
    </source>
</evidence>
<dbReference type="InterPro" id="IPR049625">
    <property type="entry name" value="Glyco_transf_61_cat"/>
</dbReference>
<reference evidence="2 3" key="1">
    <citation type="submission" date="2022-04" db="EMBL/GenBank/DDBJ databases">
        <title>Paracoccus sp. YLB-12 draft genome sequence.</title>
        <authorList>
            <person name="Yu L."/>
        </authorList>
    </citation>
    <scope>NUCLEOTIDE SEQUENCE [LARGE SCALE GENOMIC DNA]</scope>
    <source>
        <strain evidence="2 3">YLB-12</strain>
    </source>
</reference>
<dbReference type="RefSeq" id="WP_260277967.1">
    <property type="nucleotide sequence ID" value="NZ_JANAVZ010000008.1"/>
</dbReference>
<evidence type="ECO:0000259" key="1">
    <source>
        <dbReference type="Pfam" id="PF04577"/>
    </source>
</evidence>
<name>A0ABT2KCR5_9RHOB</name>
<comment type="caution">
    <text evidence="2">The sequence shown here is derived from an EMBL/GenBank/DDBJ whole genome shotgun (WGS) entry which is preliminary data.</text>
</comment>
<organism evidence="2 3">
    <name type="scientific">Paracoccus maritimus</name>
    <dbReference type="NCBI Taxonomy" id="2933292"/>
    <lineage>
        <taxon>Bacteria</taxon>
        <taxon>Pseudomonadati</taxon>
        <taxon>Pseudomonadota</taxon>
        <taxon>Alphaproteobacteria</taxon>
        <taxon>Rhodobacterales</taxon>
        <taxon>Paracoccaceae</taxon>
        <taxon>Paracoccus</taxon>
    </lineage>
</organism>
<dbReference type="Pfam" id="PF04577">
    <property type="entry name" value="Glyco_transf_61"/>
    <property type="match status" value="1"/>
</dbReference>
<dbReference type="EMBL" id="JANAVZ010000008">
    <property type="protein sequence ID" value="MCT4334048.1"/>
    <property type="molecule type" value="Genomic_DNA"/>
</dbReference>
<accession>A0ABT2KCR5</accession>
<evidence type="ECO:0000313" key="2">
    <source>
        <dbReference type="EMBL" id="MCT4334048.1"/>
    </source>
</evidence>
<protein>
    <submittedName>
        <fullName evidence="2">Glycosyltransferase family 61 protein</fullName>
    </submittedName>
</protein>